<gene>
    <name evidence="1" type="ORF">F444_06658</name>
</gene>
<dbReference type="OrthoDB" id="129372at2759"/>
<name>A0A081AHG8_PHYNI</name>
<sequence>MPTTLELLQAGKEAQDEEEARSPICSVESARSFIADNSPVPTENVTLDMCILRIHGFDKLYRLDLIDRDLEPQFDALVETFEKLDVARRTKFVFQLTIWKNRKSELNLLEYHRGLSYRFEKVHYCIGFCAEIPSEVCRFTSVSG</sequence>
<reference evidence="1 2" key="1">
    <citation type="submission" date="2013-11" db="EMBL/GenBank/DDBJ databases">
        <title>The Genome Sequence of Phytophthora parasitica P1976.</title>
        <authorList>
            <consortium name="The Broad Institute Genomics Platform"/>
            <person name="Russ C."/>
            <person name="Tyler B."/>
            <person name="Panabieres F."/>
            <person name="Shan W."/>
            <person name="Tripathy S."/>
            <person name="Grunwald N."/>
            <person name="Machado M."/>
            <person name="Johnson C.S."/>
            <person name="Walker B."/>
            <person name="Young S."/>
            <person name="Zeng Q."/>
            <person name="Gargeya S."/>
            <person name="Fitzgerald M."/>
            <person name="Haas B."/>
            <person name="Abouelleil A."/>
            <person name="Allen A.W."/>
            <person name="Alvarado L."/>
            <person name="Arachchi H.M."/>
            <person name="Berlin A.M."/>
            <person name="Chapman S.B."/>
            <person name="Gainer-Dewar J."/>
            <person name="Goldberg J."/>
            <person name="Griggs A."/>
            <person name="Gujja S."/>
            <person name="Hansen M."/>
            <person name="Howarth C."/>
            <person name="Imamovic A."/>
            <person name="Ireland A."/>
            <person name="Larimer J."/>
            <person name="McCowan C."/>
            <person name="Murphy C."/>
            <person name="Pearson M."/>
            <person name="Poon T.W."/>
            <person name="Priest M."/>
            <person name="Roberts A."/>
            <person name="Saif S."/>
            <person name="Shea T."/>
            <person name="Sisk P."/>
            <person name="Sykes S."/>
            <person name="Wortman J."/>
            <person name="Nusbaum C."/>
            <person name="Birren B."/>
        </authorList>
    </citation>
    <scope>NUCLEOTIDE SEQUENCE [LARGE SCALE GENOMIC DNA]</scope>
    <source>
        <strain evidence="1 2">P1976</strain>
    </source>
</reference>
<dbReference type="AlphaFoldDB" id="A0A081AHG8"/>
<protein>
    <submittedName>
        <fullName evidence="1">Uncharacterized protein</fullName>
    </submittedName>
</protein>
<organism evidence="1 2">
    <name type="scientific">Phytophthora nicotianae P1976</name>
    <dbReference type="NCBI Taxonomy" id="1317066"/>
    <lineage>
        <taxon>Eukaryota</taxon>
        <taxon>Sar</taxon>
        <taxon>Stramenopiles</taxon>
        <taxon>Oomycota</taxon>
        <taxon>Peronosporomycetes</taxon>
        <taxon>Peronosporales</taxon>
        <taxon>Peronosporaceae</taxon>
        <taxon>Phytophthora</taxon>
    </lineage>
</organism>
<proteinExistence type="predicted"/>
<evidence type="ECO:0000313" key="2">
    <source>
        <dbReference type="Proteomes" id="UP000028582"/>
    </source>
</evidence>
<accession>A0A081AHG8</accession>
<dbReference type="Proteomes" id="UP000028582">
    <property type="component" value="Unassembled WGS sequence"/>
</dbReference>
<dbReference type="EMBL" id="ANJA01001213">
    <property type="protein sequence ID" value="ETO78329.1"/>
    <property type="molecule type" value="Genomic_DNA"/>
</dbReference>
<evidence type="ECO:0000313" key="1">
    <source>
        <dbReference type="EMBL" id="ETO78329.1"/>
    </source>
</evidence>
<comment type="caution">
    <text evidence="1">The sequence shown here is derived from an EMBL/GenBank/DDBJ whole genome shotgun (WGS) entry which is preliminary data.</text>
</comment>